<evidence type="ECO:0000313" key="8">
    <source>
        <dbReference type="Proteomes" id="UP000734854"/>
    </source>
</evidence>
<dbReference type="Proteomes" id="UP000734854">
    <property type="component" value="Unassembled WGS sequence"/>
</dbReference>
<evidence type="ECO:0000256" key="1">
    <source>
        <dbReference type="ARBA" id="ARBA00004123"/>
    </source>
</evidence>
<evidence type="ECO:0000259" key="5">
    <source>
        <dbReference type="Pfam" id="PF03810"/>
    </source>
</evidence>
<evidence type="ECO:0008006" key="9">
    <source>
        <dbReference type="Google" id="ProtNLM"/>
    </source>
</evidence>
<dbReference type="GO" id="GO:0031267">
    <property type="term" value="F:small GTPase binding"/>
    <property type="evidence" value="ECO:0007669"/>
    <property type="project" value="InterPro"/>
</dbReference>
<dbReference type="InterPro" id="IPR016024">
    <property type="entry name" value="ARM-type_fold"/>
</dbReference>
<comment type="caution">
    <text evidence="7">The sequence shown here is derived from an EMBL/GenBank/DDBJ whole genome shotgun (WGS) entry which is preliminary data.</text>
</comment>
<accession>A0A8J5KLU6</accession>
<dbReference type="Gene3D" id="1.25.10.10">
    <property type="entry name" value="Leucine-rich Repeat Variant"/>
    <property type="match status" value="3"/>
</dbReference>
<dbReference type="AlphaFoldDB" id="A0A8J5KLU6"/>
<dbReference type="InterPro" id="IPR057941">
    <property type="entry name" value="TPR_TNPO3_IPO13_2nd"/>
</dbReference>
<evidence type="ECO:0000256" key="3">
    <source>
        <dbReference type="ARBA" id="ARBA00022448"/>
    </source>
</evidence>
<dbReference type="InterPro" id="IPR013598">
    <property type="entry name" value="Exportin-1/Importin-b-like"/>
</dbReference>
<keyword evidence="4" id="KW-0539">Nucleus</keyword>
<evidence type="ECO:0000259" key="6">
    <source>
        <dbReference type="Pfam" id="PF08389"/>
    </source>
</evidence>
<evidence type="ECO:0000313" key="7">
    <source>
        <dbReference type="EMBL" id="KAG6481638.1"/>
    </source>
</evidence>
<proteinExistence type="inferred from homology"/>
<dbReference type="Pfam" id="PF08389">
    <property type="entry name" value="Xpo1"/>
    <property type="match status" value="1"/>
</dbReference>
<reference evidence="7 8" key="1">
    <citation type="submission" date="2020-08" db="EMBL/GenBank/DDBJ databases">
        <title>Plant Genome Project.</title>
        <authorList>
            <person name="Zhang R.-G."/>
        </authorList>
    </citation>
    <scope>NUCLEOTIDE SEQUENCE [LARGE SCALE GENOMIC DNA]</scope>
    <source>
        <tissue evidence="7">Rhizome</tissue>
    </source>
</reference>
<dbReference type="InterPro" id="IPR051345">
    <property type="entry name" value="Importin_beta-like_NTR"/>
</dbReference>
<dbReference type="GO" id="GO:0006606">
    <property type="term" value="P:protein import into nucleus"/>
    <property type="evidence" value="ECO:0007669"/>
    <property type="project" value="TreeGrafter"/>
</dbReference>
<sequence length="1058" mass="118414">MELQNTVKEALTALYHHPDDGIRARADRWLQDFQRTIDAWQVSDNLLHDSSSNIETLVFCSQTLRSKVQRDFEELPSEAFCPLRDSLYYLSASVVNLMGLDIVQGYFCVSYPVVSRSRVHQLVIGDLTLLKKFGKGPPKVRTQICIAVAALAAHVSISDWGDGGILNWLSNEMRSNTEYIRSFLELLVVLPEEACNYRIAARPERRRQFDKELTSSSEVALSLLTSCLGFDYLKEQVIMHNCSLFWEDCWLAVAVLHLILGKWIWWLKRSTDICEPLVLKGGCYVFIGFPMILEGFTSWIRMCHGYATFLELPYVLITASTLASHPLVHAALSSLKSEQFVEAAVNATSELIRFTVSRSSGDISAQSPLIHVIVPQVMSLREQLLDSSKDEEDVKAIARLFAEMGDSYVDLIATGSDNSMLIVQALLEVASHPEYDISSMTYNFWHNLQNILSRRESCVSHGSEASIEVERNRRLQVFRAPFEMLVSLVTFRVEYPKDYEELSEEDCKDFRHIRYVVSDVLVDATVILGGEQTLKLLFTKLVQAVGSHRNEDSFNWRPVEAALFCIQAVAKSVSTQEAEVLPQIMTLLPKLPCESHLLLTAYSKWIDVAPVELSILPPLVGILTKGMSASEDCAAAAAVAFKYICEDCSNKFVGSLDGLFHIYHIAVSGDGGYKVSSDDSMHLVEALSVVIKELPLDHAKKALELVCVPIITPLQEFINQGELMNEVPARHLTIHIDRLACIFRNVTLPEIVAEAINRFWPILKSIFDNRGWDLRTMESLCRACKYAVRTCGRFMVITIGSMLEEVQLLYQQHNQSCFLYLSSEVIKMFGSDPSCANYLRSLIEALFIHTTKLLRTIQDFTARPDIADDCFLLASRCIRYCPDLFVPSSSFLSLIDCSMIGITIQHRDACKSILNFLSDVFDLANSSAGEVYRPIINNILVPRGATLTRILIASLAGALPSSRLEEVTYVLLSLTRTYGVKVLVWAKESISLVPHTALTEAECSSFLKTLSEVASGSDSSALANTLEELSDVCRRNRAVQDIVQGALRPLDLNFTTVS</sequence>
<evidence type="ECO:0000256" key="2">
    <source>
        <dbReference type="ARBA" id="ARBA00007991"/>
    </source>
</evidence>
<dbReference type="PANTHER" id="PTHR12363:SF33">
    <property type="entry name" value="IMPORTIN-13"/>
    <property type="match status" value="1"/>
</dbReference>
<dbReference type="SUPFAM" id="SSF48371">
    <property type="entry name" value="ARM repeat"/>
    <property type="match status" value="1"/>
</dbReference>
<feature type="domain" description="Exportin-1/Importin-beta-like" evidence="6">
    <location>
        <begin position="137"/>
        <end position="235"/>
    </location>
</feature>
<name>A0A8J5KLU6_ZINOF</name>
<dbReference type="Pfam" id="PF24138">
    <property type="entry name" value="TPR_TNPO3_IPO13_2nd"/>
    <property type="match status" value="1"/>
</dbReference>
<organism evidence="7 8">
    <name type="scientific">Zingiber officinale</name>
    <name type="common">Ginger</name>
    <name type="synonym">Amomum zingiber</name>
    <dbReference type="NCBI Taxonomy" id="94328"/>
    <lineage>
        <taxon>Eukaryota</taxon>
        <taxon>Viridiplantae</taxon>
        <taxon>Streptophyta</taxon>
        <taxon>Embryophyta</taxon>
        <taxon>Tracheophyta</taxon>
        <taxon>Spermatophyta</taxon>
        <taxon>Magnoliopsida</taxon>
        <taxon>Liliopsida</taxon>
        <taxon>Zingiberales</taxon>
        <taxon>Zingiberaceae</taxon>
        <taxon>Zingiber</taxon>
    </lineage>
</organism>
<dbReference type="Pfam" id="PF24139">
    <property type="entry name" value="TPR_TNPO3_IPO13_4th"/>
    <property type="match status" value="1"/>
</dbReference>
<keyword evidence="8" id="KW-1185">Reference proteome</keyword>
<gene>
    <name evidence="7" type="ORF">ZIOFF_058242</name>
</gene>
<protein>
    <recommendedName>
        <fullName evidence="9">ARM repeat superfamily protein</fullName>
    </recommendedName>
</protein>
<evidence type="ECO:0000256" key="4">
    <source>
        <dbReference type="ARBA" id="ARBA00023242"/>
    </source>
</evidence>
<feature type="domain" description="Importin N-terminal" evidence="5">
    <location>
        <begin position="26"/>
        <end position="79"/>
    </location>
</feature>
<dbReference type="InterPro" id="IPR001494">
    <property type="entry name" value="Importin-beta_N"/>
</dbReference>
<dbReference type="GO" id="GO:0005634">
    <property type="term" value="C:nucleus"/>
    <property type="evidence" value="ECO:0007669"/>
    <property type="project" value="UniProtKB-SubCell"/>
</dbReference>
<dbReference type="InterPro" id="IPR011989">
    <property type="entry name" value="ARM-like"/>
</dbReference>
<keyword evidence="3" id="KW-0813">Transport</keyword>
<dbReference type="GO" id="GO:0005737">
    <property type="term" value="C:cytoplasm"/>
    <property type="evidence" value="ECO:0007669"/>
    <property type="project" value="TreeGrafter"/>
</dbReference>
<dbReference type="PANTHER" id="PTHR12363">
    <property type="entry name" value="TRANSPORTIN 3 AND IMPORTIN 13"/>
    <property type="match status" value="1"/>
</dbReference>
<comment type="similarity">
    <text evidence="2">Belongs to the importin beta family.</text>
</comment>
<dbReference type="InterPro" id="IPR058537">
    <property type="entry name" value="TPR_TNPO3_IPO13_4th"/>
</dbReference>
<dbReference type="EMBL" id="JACMSC010000016">
    <property type="protein sequence ID" value="KAG6481638.1"/>
    <property type="molecule type" value="Genomic_DNA"/>
</dbReference>
<dbReference type="Pfam" id="PF03810">
    <property type="entry name" value="IBN_N"/>
    <property type="match status" value="1"/>
</dbReference>
<comment type="subcellular location">
    <subcellularLocation>
        <location evidence="1">Nucleus</location>
    </subcellularLocation>
</comment>